<feature type="region of interest" description="Disordered" evidence="1">
    <location>
        <begin position="91"/>
        <end position="114"/>
    </location>
</feature>
<comment type="caution">
    <text evidence="2">The sequence shown here is derived from an EMBL/GenBank/DDBJ whole genome shotgun (WGS) entry which is preliminary data.</text>
</comment>
<feature type="region of interest" description="Disordered" evidence="1">
    <location>
        <begin position="1"/>
        <end position="24"/>
    </location>
</feature>
<reference evidence="2" key="1">
    <citation type="journal article" date="2017" name="Gigascience">
        <title>The first near-complete assembly of the hexaploid bread wheat genome, Triticum aestivum.</title>
        <authorList>
            <person name="Zimin A.V."/>
            <person name="Puiu D."/>
            <person name="Hall R."/>
            <person name="Kingan S."/>
            <person name="Clavijo B.J."/>
            <person name="Salzberg S.L."/>
        </authorList>
    </citation>
    <scope>NUCLEOTIDE SEQUENCE</scope>
    <source>
        <tissue evidence="2">Leaf</tissue>
    </source>
</reference>
<feature type="non-terminal residue" evidence="2">
    <location>
        <position position="114"/>
    </location>
</feature>
<gene>
    <name evidence="2" type="ORF">CFC21_038884</name>
</gene>
<sequence>GAVLVSGADSDVPRGGGVEPVLHGNPGGVRKWRWRCESAGHHGVATEWRQDGSNRAVGAHEGVMGVHLEDGCPPPHAGAILLAHHQRVRQDTRRRPGHPRRLEAQQNLQFSRPV</sequence>
<dbReference type="Proteomes" id="UP000815260">
    <property type="component" value="Chromosome 3B"/>
</dbReference>
<organism evidence="2">
    <name type="scientific">Triticum aestivum</name>
    <name type="common">Wheat</name>
    <dbReference type="NCBI Taxonomy" id="4565"/>
    <lineage>
        <taxon>Eukaryota</taxon>
        <taxon>Viridiplantae</taxon>
        <taxon>Streptophyta</taxon>
        <taxon>Embryophyta</taxon>
        <taxon>Tracheophyta</taxon>
        <taxon>Spermatophyta</taxon>
        <taxon>Magnoliopsida</taxon>
        <taxon>Liliopsida</taxon>
        <taxon>Poales</taxon>
        <taxon>Poaceae</taxon>
        <taxon>BOP clade</taxon>
        <taxon>Pooideae</taxon>
        <taxon>Triticodae</taxon>
        <taxon>Triticeae</taxon>
        <taxon>Triticinae</taxon>
        <taxon>Triticum</taxon>
    </lineage>
</organism>
<dbReference type="AlphaFoldDB" id="A0A9R1FE96"/>
<feature type="non-terminal residue" evidence="2">
    <location>
        <position position="1"/>
    </location>
</feature>
<name>A0A9R1FE96_WHEAT</name>
<feature type="compositionally biased region" description="Polar residues" evidence="1">
    <location>
        <begin position="104"/>
        <end position="114"/>
    </location>
</feature>
<proteinExistence type="predicted"/>
<reference evidence="2" key="2">
    <citation type="submission" date="2020-03" db="EMBL/GenBank/DDBJ databases">
        <title>The second near-complete assembly of the hexaploid bread wheat (Triticum aestivum) genome.</title>
        <authorList>
            <person name="Zimin A.V."/>
            <person name="Puiu D."/>
            <person name="Shumante A."/>
            <person name="Alonge M."/>
            <person name="Salzberg S.L."/>
        </authorList>
    </citation>
    <scope>NUCLEOTIDE SEQUENCE</scope>
    <source>
        <tissue evidence="2">Leaf</tissue>
    </source>
</reference>
<dbReference type="EMBL" id="CM022218">
    <property type="protein sequence ID" value="KAF7026791.1"/>
    <property type="molecule type" value="Genomic_DNA"/>
</dbReference>
<protein>
    <submittedName>
        <fullName evidence="2">Uncharacterized protein</fullName>
    </submittedName>
</protein>
<evidence type="ECO:0000313" key="2">
    <source>
        <dbReference type="EMBL" id="KAF7026791.1"/>
    </source>
</evidence>
<evidence type="ECO:0000256" key="1">
    <source>
        <dbReference type="SAM" id="MobiDB-lite"/>
    </source>
</evidence>
<accession>A0A9R1FE96</accession>